<dbReference type="PROSITE" id="PS01079">
    <property type="entry name" value="MOCF_BIOSYNTHESIS_2"/>
    <property type="match status" value="1"/>
</dbReference>
<dbReference type="NCBIfam" id="NF045515">
    <property type="entry name" value="Glp_gephyrin"/>
    <property type="match status" value="1"/>
</dbReference>
<dbReference type="InterPro" id="IPR036135">
    <property type="entry name" value="MoeA_linker/N_sf"/>
</dbReference>
<dbReference type="AlphaFoldDB" id="A0A7T7KNC5"/>
<name>A0A7T7KNC5_9HYPH</name>
<dbReference type="SUPFAM" id="SSF63867">
    <property type="entry name" value="MoeA C-terminal domain-like"/>
    <property type="match status" value="1"/>
</dbReference>
<dbReference type="InterPro" id="IPR036688">
    <property type="entry name" value="MoeA_C_domain_IV_sf"/>
</dbReference>
<evidence type="ECO:0000256" key="8">
    <source>
        <dbReference type="ARBA" id="ARBA00022842"/>
    </source>
</evidence>
<evidence type="ECO:0000256" key="9">
    <source>
        <dbReference type="ARBA" id="ARBA00023150"/>
    </source>
</evidence>
<keyword evidence="6 11" id="KW-0808">Transferase</keyword>
<dbReference type="Gene3D" id="3.40.980.10">
    <property type="entry name" value="MoaB/Mog-like domain"/>
    <property type="match status" value="1"/>
</dbReference>
<dbReference type="Pfam" id="PF00994">
    <property type="entry name" value="MoCF_biosynth"/>
    <property type="match status" value="1"/>
</dbReference>
<keyword evidence="7 11" id="KW-0479">Metal-binding</keyword>
<dbReference type="RefSeq" id="WP_200337862.1">
    <property type="nucleotide sequence ID" value="NZ_CP066786.1"/>
</dbReference>
<dbReference type="GO" id="GO:0005829">
    <property type="term" value="C:cytosol"/>
    <property type="evidence" value="ECO:0007669"/>
    <property type="project" value="TreeGrafter"/>
</dbReference>
<organism evidence="13 14">
    <name type="scientific">Martelella lutilitoris</name>
    <dbReference type="NCBI Taxonomy" id="2583532"/>
    <lineage>
        <taxon>Bacteria</taxon>
        <taxon>Pseudomonadati</taxon>
        <taxon>Pseudomonadota</taxon>
        <taxon>Alphaproteobacteria</taxon>
        <taxon>Hyphomicrobiales</taxon>
        <taxon>Aurantimonadaceae</taxon>
        <taxon>Martelella</taxon>
    </lineage>
</organism>
<protein>
    <recommendedName>
        <fullName evidence="11">Molybdopterin molybdenumtransferase</fullName>
        <ecNumber evidence="11">2.10.1.1</ecNumber>
    </recommendedName>
</protein>
<evidence type="ECO:0000256" key="7">
    <source>
        <dbReference type="ARBA" id="ARBA00022723"/>
    </source>
</evidence>
<dbReference type="GO" id="GO:0046872">
    <property type="term" value="F:metal ion binding"/>
    <property type="evidence" value="ECO:0007669"/>
    <property type="project" value="UniProtKB-UniRule"/>
</dbReference>
<dbReference type="EC" id="2.10.1.1" evidence="11"/>
<evidence type="ECO:0000256" key="11">
    <source>
        <dbReference type="RuleBase" id="RU365090"/>
    </source>
</evidence>
<dbReference type="Proteomes" id="UP000596083">
    <property type="component" value="Chromosome"/>
</dbReference>
<dbReference type="InterPro" id="IPR005110">
    <property type="entry name" value="MoeA_linker/N"/>
</dbReference>
<dbReference type="SUPFAM" id="SSF53218">
    <property type="entry name" value="Molybdenum cofactor biosynthesis proteins"/>
    <property type="match status" value="1"/>
</dbReference>
<dbReference type="EMBL" id="CP066786">
    <property type="protein sequence ID" value="QQM32418.1"/>
    <property type="molecule type" value="Genomic_DNA"/>
</dbReference>
<dbReference type="GO" id="GO:0061599">
    <property type="term" value="F:molybdopterin molybdotransferase activity"/>
    <property type="evidence" value="ECO:0007669"/>
    <property type="project" value="UniProtKB-UniRule"/>
</dbReference>
<dbReference type="InterPro" id="IPR036425">
    <property type="entry name" value="MoaB/Mog-like_dom_sf"/>
</dbReference>
<dbReference type="InterPro" id="IPR001453">
    <property type="entry name" value="MoaB/Mog_dom"/>
</dbReference>
<dbReference type="Pfam" id="PF03453">
    <property type="entry name" value="MoeA_N"/>
    <property type="match status" value="1"/>
</dbReference>
<evidence type="ECO:0000313" key="13">
    <source>
        <dbReference type="EMBL" id="QQM32418.1"/>
    </source>
</evidence>
<proteinExistence type="inferred from homology"/>
<dbReference type="InterPro" id="IPR008284">
    <property type="entry name" value="MoCF_biosynth_CS"/>
</dbReference>
<evidence type="ECO:0000256" key="4">
    <source>
        <dbReference type="ARBA" id="ARBA00010763"/>
    </source>
</evidence>
<dbReference type="FunFam" id="3.40.980.10:FF:000004">
    <property type="entry name" value="Molybdopterin molybdenumtransferase"/>
    <property type="match status" value="1"/>
</dbReference>
<dbReference type="FunFam" id="2.170.190.11:FF:000001">
    <property type="entry name" value="Molybdopterin molybdenumtransferase"/>
    <property type="match status" value="1"/>
</dbReference>
<sequence length="405" mass="42138">MAGSLLPVDEALAILLDGVLPIPDRETCDLVEADGRVLAEDLLSRITQPPFSASAMDGYAVRSDDATTGATLSVIGTVAAGETPEMSVAPGTAIRIFTGAPLPPGADSVVIQENTEVMGDRIRITESVAKNANIRAAGQDFREGQVLLAEGRLLDARNLSLAAAGGHGTLPVHRRPKIAVLATGDELVPPGEMPGPGQISASAGIALQSLARENGGETRDLGIARDNVAAIEAAVQRARRWGADVLITIGGASVGDRDLVGPTLQSLGMSLDFWKIAMRPGKPLMVGNLGDMKVLGLPGNPVSAYVCALIFAEPLIRRLAALPASNRLRRAFAAEAIGPNGPRRHYMRARFTDRGEKRVAACESQDSSLIAALADADCLIVRPPGDDAVRPGAPLDVMLLGGDIS</sequence>
<evidence type="ECO:0000256" key="6">
    <source>
        <dbReference type="ARBA" id="ARBA00022679"/>
    </source>
</evidence>
<comment type="function">
    <text evidence="2 11">Catalyzes the insertion of molybdate into adenylated molybdopterin with the concomitant release of AMP.</text>
</comment>
<evidence type="ECO:0000313" key="14">
    <source>
        <dbReference type="Proteomes" id="UP000596083"/>
    </source>
</evidence>
<dbReference type="Gene3D" id="2.170.190.11">
    <property type="entry name" value="Molybdopterin biosynthesis moea protein, domain 3"/>
    <property type="match status" value="1"/>
</dbReference>
<accession>A0A7T7KNC5</accession>
<evidence type="ECO:0000256" key="10">
    <source>
        <dbReference type="ARBA" id="ARBA00047317"/>
    </source>
</evidence>
<comment type="similarity">
    <text evidence="4 11">Belongs to the MoeA family.</text>
</comment>
<dbReference type="SMART" id="SM00852">
    <property type="entry name" value="MoCF_biosynth"/>
    <property type="match status" value="1"/>
</dbReference>
<comment type="catalytic activity">
    <reaction evidence="10">
        <text>adenylyl-molybdopterin + molybdate = Mo-molybdopterin + AMP + H(+)</text>
        <dbReference type="Rhea" id="RHEA:35047"/>
        <dbReference type="ChEBI" id="CHEBI:15378"/>
        <dbReference type="ChEBI" id="CHEBI:36264"/>
        <dbReference type="ChEBI" id="CHEBI:62727"/>
        <dbReference type="ChEBI" id="CHEBI:71302"/>
        <dbReference type="ChEBI" id="CHEBI:456215"/>
        <dbReference type="EC" id="2.10.1.1"/>
    </reaction>
</comment>
<feature type="domain" description="MoaB/Mog" evidence="12">
    <location>
        <begin position="179"/>
        <end position="318"/>
    </location>
</feature>
<comment type="pathway">
    <text evidence="3 11">Cofactor biosynthesis; molybdopterin biosynthesis.</text>
</comment>
<dbReference type="UniPathway" id="UPA00344"/>
<dbReference type="PANTHER" id="PTHR10192:SF5">
    <property type="entry name" value="GEPHYRIN"/>
    <property type="match status" value="1"/>
</dbReference>
<dbReference type="PANTHER" id="PTHR10192">
    <property type="entry name" value="MOLYBDOPTERIN BIOSYNTHESIS PROTEIN"/>
    <property type="match status" value="1"/>
</dbReference>
<dbReference type="SUPFAM" id="SSF63882">
    <property type="entry name" value="MoeA N-terminal region -like"/>
    <property type="match status" value="1"/>
</dbReference>
<evidence type="ECO:0000256" key="1">
    <source>
        <dbReference type="ARBA" id="ARBA00001946"/>
    </source>
</evidence>
<comment type="cofactor">
    <cofactor evidence="1 11">
        <name>Mg(2+)</name>
        <dbReference type="ChEBI" id="CHEBI:18420"/>
    </cofactor>
</comment>
<reference evidence="13 14" key="1">
    <citation type="submission" date="2020-12" db="EMBL/GenBank/DDBJ databases">
        <authorList>
            <person name="Zheng R.K."/>
            <person name="Sun C.M."/>
        </authorList>
    </citation>
    <scope>NUCLEOTIDE SEQUENCE [LARGE SCALE GENOMIC DNA]</scope>
    <source>
        <strain evidence="13 14">ZRK001</strain>
    </source>
</reference>
<evidence type="ECO:0000256" key="5">
    <source>
        <dbReference type="ARBA" id="ARBA00022505"/>
    </source>
</evidence>
<gene>
    <name evidence="13" type="ORF">JET14_09895</name>
</gene>
<dbReference type="InterPro" id="IPR038987">
    <property type="entry name" value="MoeA-like"/>
</dbReference>
<keyword evidence="9 11" id="KW-0501">Molybdenum cofactor biosynthesis</keyword>
<dbReference type="GO" id="GO:0006777">
    <property type="term" value="P:Mo-molybdopterin cofactor biosynthetic process"/>
    <property type="evidence" value="ECO:0007669"/>
    <property type="project" value="UniProtKB-UniRule"/>
</dbReference>
<dbReference type="Gene3D" id="3.90.105.10">
    <property type="entry name" value="Molybdopterin biosynthesis moea protein, domain 2"/>
    <property type="match status" value="1"/>
</dbReference>
<dbReference type="Pfam" id="PF03454">
    <property type="entry name" value="MoeA_C"/>
    <property type="match status" value="1"/>
</dbReference>
<dbReference type="NCBIfam" id="TIGR00177">
    <property type="entry name" value="molyb_syn"/>
    <property type="match status" value="1"/>
</dbReference>
<dbReference type="KEGG" id="mlut:JET14_09895"/>
<keyword evidence="5 11" id="KW-0500">Molybdenum</keyword>
<dbReference type="InterPro" id="IPR005111">
    <property type="entry name" value="MoeA_C_domain_IV"/>
</dbReference>
<evidence type="ECO:0000256" key="3">
    <source>
        <dbReference type="ARBA" id="ARBA00005046"/>
    </source>
</evidence>
<dbReference type="CDD" id="cd00887">
    <property type="entry name" value="MoeA"/>
    <property type="match status" value="1"/>
</dbReference>
<keyword evidence="8 11" id="KW-0460">Magnesium</keyword>
<evidence type="ECO:0000256" key="2">
    <source>
        <dbReference type="ARBA" id="ARBA00002901"/>
    </source>
</evidence>
<dbReference type="Gene3D" id="2.40.340.10">
    <property type="entry name" value="MoeA, C-terminal, domain IV"/>
    <property type="match status" value="1"/>
</dbReference>
<evidence type="ECO:0000259" key="12">
    <source>
        <dbReference type="SMART" id="SM00852"/>
    </source>
</evidence>